<keyword evidence="2" id="KW-0808">Transferase</keyword>
<accession>A0A059FE08</accession>
<evidence type="ECO:0000256" key="3">
    <source>
        <dbReference type="ARBA" id="ARBA00022691"/>
    </source>
</evidence>
<name>A0A059FE08_9PROT</name>
<dbReference type="GO" id="GO:0032259">
    <property type="term" value="P:methylation"/>
    <property type="evidence" value="ECO:0007669"/>
    <property type="project" value="UniProtKB-KW"/>
</dbReference>
<dbReference type="InterPro" id="IPR029063">
    <property type="entry name" value="SAM-dependent_MTases_sf"/>
</dbReference>
<dbReference type="InterPro" id="IPR013780">
    <property type="entry name" value="Glyco_hydro_b"/>
</dbReference>
<evidence type="ECO:0000256" key="1">
    <source>
        <dbReference type="ARBA" id="ARBA00022603"/>
    </source>
</evidence>
<feature type="domain" description="S-adenosylmethionine-dependent methyltransferase" evidence="4">
    <location>
        <begin position="69"/>
        <end position="229"/>
    </location>
</feature>
<dbReference type="SUPFAM" id="SSF53335">
    <property type="entry name" value="S-adenosyl-L-methionine-dependent methyltransferases"/>
    <property type="match status" value="1"/>
</dbReference>
<evidence type="ECO:0000313" key="5">
    <source>
        <dbReference type="EMBL" id="KCZ88781.1"/>
    </source>
</evidence>
<proteinExistence type="predicted"/>
<keyword evidence="6" id="KW-1185">Reference proteome</keyword>
<reference evidence="5 6" key="1">
    <citation type="submission" date="2013-04" db="EMBL/GenBank/DDBJ databases">
        <title>Hyphomonas hirschiana VP5 Genome Sequencing.</title>
        <authorList>
            <person name="Lai Q."/>
            <person name="Shao Z."/>
        </authorList>
    </citation>
    <scope>NUCLEOTIDE SEQUENCE [LARGE SCALE GENOMIC DNA]</scope>
    <source>
        <strain evidence="5 6">VP5</strain>
    </source>
</reference>
<keyword evidence="1" id="KW-0489">Methyltransferase</keyword>
<dbReference type="Pfam" id="PF10672">
    <property type="entry name" value="Methyltrans_SAM"/>
    <property type="match status" value="1"/>
</dbReference>
<protein>
    <recommendedName>
        <fullName evidence="4">S-adenosylmethionine-dependent methyltransferase domain-containing protein</fullName>
    </recommendedName>
</protein>
<evidence type="ECO:0000259" key="4">
    <source>
        <dbReference type="Pfam" id="PF10672"/>
    </source>
</evidence>
<gene>
    <name evidence="5" type="ORF">HHI_14724</name>
</gene>
<dbReference type="RefSeq" id="WP_011647846.1">
    <property type="nucleotide sequence ID" value="NZ_ARYI01000015.1"/>
</dbReference>
<dbReference type="EMBL" id="ARYI01000015">
    <property type="protein sequence ID" value="KCZ88781.1"/>
    <property type="molecule type" value="Genomic_DNA"/>
</dbReference>
<dbReference type="CDD" id="cd02440">
    <property type="entry name" value="AdoMet_MTases"/>
    <property type="match status" value="1"/>
</dbReference>
<dbReference type="AlphaFoldDB" id="A0A059FE08"/>
<comment type="caution">
    <text evidence="5">The sequence shown here is derived from an EMBL/GenBank/DDBJ whole genome shotgun (WGS) entry which is preliminary data.</text>
</comment>
<dbReference type="Gene3D" id="2.60.40.1180">
    <property type="entry name" value="Golgi alpha-mannosidase II"/>
    <property type="match status" value="1"/>
</dbReference>
<dbReference type="InterPro" id="IPR019614">
    <property type="entry name" value="SAM-dep_methyl-trfase"/>
</dbReference>
<keyword evidence="3" id="KW-0949">S-adenosyl-L-methionine</keyword>
<evidence type="ECO:0000313" key="6">
    <source>
        <dbReference type="Proteomes" id="UP000025061"/>
    </source>
</evidence>
<dbReference type="GO" id="GO:0008168">
    <property type="term" value="F:methyltransferase activity"/>
    <property type="evidence" value="ECO:0007669"/>
    <property type="project" value="UniProtKB-KW"/>
</dbReference>
<dbReference type="Gene3D" id="3.40.50.150">
    <property type="entry name" value="Vaccinia Virus protein VP39"/>
    <property type="match status" value="1"/>
</dbReference>
<dbReference type="PANTHER" id="PTHR43042">
    <property type="entry name" value="SAM-DEPENDENT METHYLTRANSFERASE"/>
    <property type="match status" value="1"/>
</dbReference>
<sequence length="298" mass="33660">MSLKTETRLLIADDWEDYALLDSGHLQKLERFGSQTVIRPDPQAFWEPARPIQSWKADARFATKAQDEDGAGQWELLSPRAVESWPMRWNGLTFTARRTAFRHMGVFQEHSVHWRFAQDQIRAAKRPLKVLNLFGYTGMMSLVCAAAGAEVVHLDASPKSNGYGKDNQTLSGLDDRTIRWIADDAMKFVAREIRRGSKYDGIVLDPPKFGRGPKNETWRFEESLPELLDGVRDLLSDQPQFVITTAYAVRLSYLAVAQALGDRLSPYGGVMEMGEMALPQQGSDRLLPTALYARWRAG</sequence>
<organism evidence="5 6">
    <name type="scientific">Hyphomonas hirschiana VP5</name>
    <dbReference type="NCBI Taxonomy" id="1280951"/>
    <lineage>
        <taxon>Bacteria</taxon>
        <taxon>Pseudomonadati</taxon>
        <taxon>Pseudomonadota</taxon>
        <taxon>Alphaproteobacteria</taxon>
        <taxon>Hyphomonadales</taxon>
        <taxon>Hyphomonadaceae</taxon>
        <taxon>Hyphomonas</taxon>
    </lineage>
</organism>
<dbReference type="PANTHER" id="PTHR43042:SF2">
    <property type="entry name" value="SAM-DEPENDENT METHYLTRANSFERASE"/>
    <property type="match status" value="1"/>
</dbReference>
<dbReference type="Proteomes" id="UP000025061">
    <property type="component" value="Unassembled WGS sequence"/>
</dbReference>
<dbReference type="PATRIC" id="fig|1280951.3.peg.2968"/>
<evidence type="ECO:0000256" key="2">
    <source>
        <dbReference type="ARBA" id="ARBA00022679"/>
    </source>
</evidence>